<sequence>MRISPTTMAFMYFFLGVIVVYIAIQKVNQTGWDFWAYLIIGFAAFDFMIAYRFFRIRRVIKQIEKQQNKHKK</sequence>
<name>A0AAJ2NRJ3_ALKPS</name>
<keyword evidence="1" id="KW-0472">Membrane</keyword>
<dbReference type="Pfam" id="PF14146">
    <property type="entry name" value="DUF4305"/>
    <property type="match status" value="1"/>
</dbReference>
<organism evidence="2 3">
    <name type="scientific">Alkalihalophilus pseudofirmus</name>
    <name type="common">Bacillus pseudofirmus</name>
    <dbReference type="NCBI Taxonomy" id="79885"/>
    <lineage>
        <taxon>Bacteria</taxon>
        <taxon>Bacillati</taxon>
        <taxon>Bacillota</taxon>
        <taxon>Bacilli</taxon>
        <taxon>Bacillales</taxon>
        <taxon>Bacillaceae</taxon>
        <taxon>Alkalihalophilus</taxon>
    </lineage>
</organism>
<accession>A0AAJ2NRJ3</accession>
<protein>
    <submittedName>
        <fullName evidence="2">YdiK family protein</fullName>
    </submittedName>
</protein>
<dbReference type="EMBL" id="JAWJAY010000008">
    <property type="protein sequence ID" value="MDV2887148.1"/>
    <property type="molecule type" value="Genomic_DNA"/>
</dbReference>
<gene>
    <name evidence="2" type="ORF">RYX45_18345</name>
</gene>
<dbReference type="RefSeq" id="WP_289235602.1">
    <property type="nucleotide sequence ID" value="NZ_CP117835.1"/>
</dbReference>
<feature type="transmembrane region" description="Helical" evidence="1">
    <location>
        <begin position="9"/>
        <end position="28"/>
    </location>
</feature>
<dbReference type="InterPro" id="IPR025426">
    <property type="entry name" value="DUF4305"/>
</dbReference>
<dbReference type="AlphaFoldDB" id="A0AAJ2NRJ3"/>
<keyword evidence="1" id="KW-1133">Transmembrane helix</keyword>
<feature type="transmembrane region" description="Helical" evidence="1">
    <location>
        <begin position="34"/>
        <end position="54"/>
    </location>
</feature>
<evidence type="ECO:0000313" key="2">
    <source>
        <dbReference type="EMBL" id="MDV2887148.1"/>
    </source>
</evidence>
<proteinExistence type="predicted"/>
<comment type="caution">
    <text evidence="2">The sequence shown here is derived from an EMBL/GenBank/DDBJ whole genome shotgun (WGS) entry which is preliminary data.</text>
</comment>
<reference evidence="2" key="1">
    <citation type="submission" date="2023-10" db="EMBL/GenBank/DDBJ databases">
        <title>Screening of Alkalihalophilus pseudofirmusBZ-TG-HK211 and Its Alleviation of Salt Stress on Rapeseed Growth.</title>
        <authorList>
            <person name="Zhao B."/>
            <person name="Guo T."/>
        </authorList>
    </citation>
    <scope>NUCLEOTIDE SEQUENCE</scope>
    <source>
        <strain evidence="2">BZ-TG-HK211</strain>
    </source>
</reference>
<evidence type="ECO:0000256" key="1">
    <source>
        <dbReference type="SAM" id="Phobius"/>
    </source>
</evidence>
<keyword evidence="1" id="KW-0812">Transmembrane</keyword>
<evidence type="ECO:0000313" key="3">
    <source>
        <dbReference type="Proteomes" id="UP001285636"/>
    </source>
</evidence>
<dbReference type="Proteomes" id="UP001285636">
    <property type="component" value="Unassembled WGS sequence"/>
</dbReference>